<feature type="domain" description="Major facilitator superfamily (MFS) profile" evidence="8">
    <location>
        <begin position="52"/>
        <end position="509"/>
    </location>
</feature>
<dbReference type="GO" id="GO:1904679">
    <property type="term" value="P:myo-inositol import across plasma membrane"/>
    <property type="evidence" value="ECO:0007669"/>
    <property type="project" value="TreeGrafter"/>
</dbReference>
<dbReference type="InterPro" id="IPR005828">
    <property type="entry name" value="MFS_sugar_transport-like"/>
</dbReference>
<feature type="transmembrane region" description="Helical" evidence="7">
    <location>
        <begin position="483"/>
        <end position="505"/>
    </location>
</feature>
<dbReference type="Gene3D" id="1.20.1250.20">
    <property type="entry name" value="MFS general substrate transporter like domains"/>
    <property type="match status" value="1"/>
</dbReference>
<dbReference type="InterPro" id="IPR005829">
    <property type="entry name" value="Sugar_transporter_CS"/>
</dbReference>
<dbReference type="PRINTS" id="PR00171">
    <property type="entry name" value="SUGRTRNSPORT"/>
</dbReference>
<accession>A0A8J2T852</accession>
<comment type="subcellular location">
    <subcellularLocation>
        <location evidence="1">Membrane</location>
        <topology evidence="1">Multi-pass membrane protein</topology>
    </subcellularLocation>
</comment>
<keyword evidence="4 7" id="KW-0812">Transmembrane</keyword>
<dbReference type="PROSITE" id="PS50850">
    <property type="entry name" value="MFS"/>
    <property type="match status" value="1"/>
</dbReference>
<evidence type="ECO:0000256" key="3">
    <source>
        <dbReference type="ARBA" id="ARBA00022448"/>
    </source>
</evidence>
<organism evidence="9 10">
    <name type="scientific">Zygosaccharomyces bailii (strain CLIB 213 / ATCC 58445 / CBS 680 / BCRC 21525 / NBRC 1098 / NCYC 1416 / NRRL Y-2227)</name>
    <dbReference type="NCBI Taxonomy" id="1333698"/>
    <lineage>
        <taxon>Eukaryota</taxon>
        <taxon>Fungi</taxon>
        <taxon>Dikarya</taxon>
        <taxon>Ascomycota</taxon>
        <taxon>Saccharomycotina</taxon>
        <taxon>Saccharomycetes</taxon>
        <taxon>Saccharomycetales</taxon>
        <taxon>Saccharomycetaceae</taxon>
        <taxon>Zygosaccharomyces</taxon>
    </lineage>
</organism>
<evidence type="ECO:0000313" key="10">
    <source>
        <dbReference type="Proteomes" id="UP000019375"/>
    </source>
</evidence>
<feature type="transmembrane region" description="Helical" evidence="7">
    <location>
        <begin position="329"/>
        <end position="352"/>
    </location>
</feature>
<evidence type="ECO:0000256" key="1">
    <source>
        <dbReference type="ARBA" id="ARBA00004141"/>
    </source>
</evidence>
<dbReference type="InterPro" id="IPR020846">
    <property type="entry name" value="MFS_dom"/>
</dbReference>
<evidence type="ECO:0000256" key="2">
    <source>
        <dbReference type="ARBA" id="ARBA00010992"/>
    </source>
</evidence>
<evidence type="ECO:0000256" key="7">
    <source>
        <dbReference type="SAM" id="Phobius"/>
    </source>
</evidence>
<dbReference type="Proteomes" id="UP000019375">
    <property type="component" value="Unassembled WGS sequence"/>
</dbReference>
<dbReference type="GO" id="GO:0005366">
    <property type="term" value="F:myo-inositol:proton symporter activity"/>
    <property type="evidence" value="ECO:0007669"/>
    <property type="project" value="TreeGrafter"/>
</dbReference>
<dbReference type="GO" id="GO:0016020">
    <property type="term" value="C:membrane"/>
    <property type="evidence" value="ECO:0007669"/>
    <property type="project" value="UniProtKB-SubCell"/>
</dbReference>
<dbReference type="PANTHER" id="PTHR48020">
    <property type="entry name" value="PROTON MYO-INOSITOL COTRANSPORTER"/>
    <property type="match status" value="1"/>
</dbReference>
<dbReference type="InterPro" id="IPR050814">
    <property type="entry name" value="Myo-inositol_Transporter"/>
</dbReference>
<dbReference type="PROSITE" id="PS00217">
    <property type="entry name" value="SUGAR_TRANSPORT_2"/>
    <property type="match status" value="1"/>
</dbReference>
<protein>
    <submittedName>
        <fullName evidence="9">ZYBA0S05-05204g1_1</fullName>
    </submittedName>
</protein>
<keyword evidence="3" id="KW-0813">Transport</keyword>
<dbReference type="AlphaFoldDB" id="A0A8J2T852"/>
<proteinExistence type="inferred from homology"/>
<dbReference type="SUPFAM" id="SSF103473">
    <property type="entry name" value="MFS general substrate transporter"/>
    <property type="match status" value="1"/>
</dbReference>
<feature type="transmembrane region" description="Helical" evidence="7">
    <location>
        <begin position="393"/>
        <end position="413"/>
    </location>
</feature>
<reference evidence="10" key="1">
    <citation type="journal article" date="2013" name="Genome Announc.">
        <title>Genome sequence of the food spoilage yeast Zygosaccharomyces bailii CLIB 213(T).</title>
        <authorList>
            <person name="Galeote V."/>
            <person name="Bigey F."/>
            <person name="Devillers H."/>
            <person name="Neuveglise C."/>
            <person name="Dequin S."/>
        </authorList>
    </citation>
    <scope>NUCLEOTIDE SEQUENCE [LARGE SCALE GENOMIC DNA]</scope>
    <source>
        <strain evidence="10">CLIB 213 / ATCC 58445 / CBS 680 / CCRC 21525 / NBRC 1098 / NCYC 1416 / NRRL Y-2227</strain>
    </source>
</reference>
<comment type="similarity">
    <text evidence="2">Belongs to the major facilitator superfamily. Sugar transporter (TC 2.A.1.1) family.</text>
</comment>
<keyword evidence="10" id="KW-1185">Reference proteome</keyword>
<evidence type="ECO:0000256" key="6">
    <source>
        <dbReference type="ARBA" id="ARBA00023136"/>
    </source>
</evidence>
<gene>
    <name evidence="9" type="ORF">BN860_05204g</name>
</gene>
<feature type="transmembrane region" description="Helical" evidence="7">
    <location>
        <begin position="419"/>
        <end position="442"/>
    </location>
</feature>
<feature type="transmembrane region" description="Helical" evidence="7">
    <location>
        <begin position="50"/>
        <end position="74"/>
    </location>
</feature>
<keyword evidence="6 7" id="KW-0472">Membrane</keyword>
<dbReference type="InterPro" id="IPR003663">
    <property type="entry name" value="Sugar/inositol_transpt"/>
</dbReference>
<evidence type="ECO:0000256" key="4">
    <source>
        <dbReference type="ARBA" id="ARBA00022692"/>
    </source>
</evidence>
<feature type="transmembrane region" description="Helical" evidence="7">
    <location>
        <begin position="94"/>
        <end position="114"/>
    </location>
</feature>
<feature type="transmembrane region" description="Helical" evidence="7">
    <location>
        <begin position="121"/>
        <end position="139"/>
    </location>
</feature>
<evidence type="ECO:0000256" key="5">
    <source>
        <dbReference type="ARBA" id="ARBA00022989"/>
    </source>
</evidence>
<feature type="transmembrane region" description="Helical" evidence="7">
    <location>
        <begin position="208"/>
        <end position="230"/>
    </location>
</feature>
<dbReference type="PANTHER" id="PTHR48020:SF12">
    <property type="entry name" value="PROTON MYO-INOSITOL COTRANSPORTER"/>
    <property type="match status" value="1"/>
</dbReference>
<evidence type="ECO:0000259" key="8">
    <source>
        <dbReference type="PROSITE" id="PS50850"/>
    </source>
</evidence>
<evidence type="ECO:0000313" key="9">
    <source>
        <dbReference type="EMBL" id="CDF89938.1"/>
    </source>
</evidence>
<feature type="transmembrane region" description="Helical" evidence="7">
    <location>
        <begin position="180"/>
        <end position="202"/>
    </location>
</feature>
<dbReference type="OrthoDB" id="5290825at2759"/>
<keyword evidence="5 7" id="KW-1133">Transmembrane helix</keyword>
<feature type="transmembrane region" description="Helical" evidence="7">
    <location>
        <begin position="151"/>
        <end position="168"/>
    </location>
</feature>
<dbReference type="Pfam" id="PF00083">
    <property type="entry name" value="Sugar_tr"/>
    <property type="match status" value="1"/>
</dbReference>
<dbReference type="EMBL" id="HG316458">
    <property type="protein sequence ID" value="CDF89938.1"/>
    <property type="molecule type" value="Genomic_DNA"/>
</dbReference>
<dbReference type="InterPro" id="IPR036259">
    <property type="entry name" value="MFS_trans_sf"/>
</dbReference>
<name>A0A8J2T852_ZYGB2</name>
<sequence length="534" mass="59006">MDCDVPRIRQPRPDASEDVYSDLYSTFSQVTSTTANDIEQLPYPLTFRNAVIFAGATVGGLLFGYDTGIISGVLLMLNPADLSLSVVTDFDKELITSVTCLGSFFGSLLAFSIADRYGRRLTLALCSAVFIVAALWMALATTLSLLVTGRLLVGVAVGVAAQCIPVYLSEISPASTRGTVLALNCLAITGGQLISYVVSMLVQETKHAWRYLFGLAALPAIFFLLLLDFIPESPRWLISHGDYAGALDSLKVIYPLAPMQLVSLKLKWLILDINKLRKYQDEEDLPLARSQSISRYLGFTQPEEVHAGSEEVSTETKPRHRMEARAKRALFVGCTLMFFQQASGINAFMYYAPVIFAQIEVQNPLASAMIIAATNFLFTLVALRFVDRVGRRYMLLSTIWIMTVGLLLSSVGFDEDNTKLILVAFLIFVGGYASAMGTIPWSSVEFLPLNRRSFGGACISCTNWLTNTLVSVSYLSIGKKVGMANTMLIFALFTALNWIFVYYYYPEVKGLTLEEVGKVFENGIDVSYVYRNYH</sequence>
<feature type="transmembrane region" description="Helical" evidence="7">
    <location>
        <begin position="364"/>
        <end position="386"/>
    </location>
</feature>
<dbReference type="PROSITE" id="PS00216">
    <property type="entry name" value="SUGAR_TRANSPORT_1"/>
    <property type="match status" value="1"/>
</dbReference>